<dbReference type="PANTHER" id="PTHR43811">
    <property type="entry name" value="FKBP-TYPE PEPTIDYL-PROLYL CIS-TRANS ISOMERASE FKPA"/>
    <property type="match status" value="1"/>
</dbReference>
<dbReference type="Gene3D" id="3.10.50.40">
    <property type="match status" value="1"/>
</dbReference>
<dbReference type="SUPFAM" id="SSF54534">
    <property type="entry name" value="FKBP-like"/>
    <property type="match status" value="1"/>
</dbReference>
<comment type="catalytic activity">
    <reaction evidence="1 5 6">
        <text>[protein]-peptidylproline (omega=180) = [protein]-peptidylproline (omega=0)</text>
        <dbReference type="Rhea" id="RHEA:16237"/>
        <dbReference type="Rhea" id="RHEA-COMP:10747"/>
        <dbReference type="Rhea" id="RHEA-COMP:10748"/>
        <dbReference type="ChEBI" id="CHEBI:83833"/>
        <dbReference type="ChEBI" id="CHEBI:83834"/>
        <dbReference type="EC" id="5.2.1.8"/>
    </reaction>
</comment>
<dbReference type="Pfam" id="PF00254">
    <property type="entry name" value="FKBP_C"/>
    <property type="match status" value="1"/>
</dbReference>
<evidence type="ECO:0000256" key="5">
    <source>
        <dbReference type="PROSITE-ProRule" id="PRU00277"/>
    </source>
</evidence>
<comment type="caution">
    <text evidence="9">The sequence shown here is derived from an EMBL/GenBank/DDBJ whole genome shotgun (WGS) entry which is preliminary data.</text>
</comment>
<keyword evidence="10" id="KW-1185">Reference proteome</keyword>
<dbReference type="RefSeq" id="WP_197922233.1">
    <property type="nucleotide sequence ID" value="NZ_CAWPTA010000009.1"/>
</dbReference>
<keyword evidence="7" id="KW-0812">Transmembrane</keyword>
<dbReference type="EC" id="5.2.1.8" evidence="6"/>
<proteinExistence type="inferred from homology"/>
<evidence type="ECO:0000256" key="7">
    <source>
        <dbReference type="SAM" id="Phobius"/>
    </source>
</evidence>
<reference evidence="9 10" key="1">
    <citation type="submission" date="2020-11" db="EMBL/GenBank/DDBJ databases">
        <title>Erythrobacter sediminis sp. nov., a marine bacterium from a tidal flat of Garorim Bay.</title>
        <authorList>
            <person name="Kim D."/>
            <person name="Yoo Y."/>
            <person name="Kim J.-J."/>
        </authorList>
    </citation>
    <scope>NUCLEOTIDE SEQUENCE [LARGE SCALE GENOMIC DNA]</scope>
    <source>
        <strain evidence="9 10">JGD-13</strain>
    </source>
</reference>
<evidence type="ECO:0000256" key="6">
    <source>
        <dbReference type="RuleBase" id="RU003915"/>
    </source>
</evidence>
<evidence type="ECO:0000256" key="3">
    <source>
        <dbReference type="ARBA" id="ARBA00023110"/>
    </source>
</evidence>
<keyword evidence="7" id="KW-0472">Membrane</keyword>
<accession>A0ABS0N6I9</accession>
<keyword evidence="4 5" id="KW-0413">Isomerase</keyword>
<evidence type="ECO:0000313" key="9">
    <source>
        <dbReference type="EMBL" id="MBH5323375.1"/>
    </source>
</evidence>
<protein>
    <recommendedName>
        <fullName evidence="6">Peptidyl-prolyl cis-trans isomerase</fullName>
        <ecNumber evidence="6">5.2.1.8</ecNumber>
    </recommendedName>
</protein>
<keyword evidence="7" id="KW-1133">Transmembrane helix</keyword>
<name>A0ABS0N6I9_9SPHN</name>
<evidence type="ECO:0000256" key="1">
    <source>
        <dbReference type="ARBA" id="ARBA00000971"/>
    </source>
</evidence>
<sequence length="192" mass="20440">MAEVTRVPLQPIAKGSLLKLWLGVLAAVVLAAAIAWAAMPKGVTVDTITAGEGESPTLEDIVFVRYTGRLEDGTIFDQSTDGEWPVPGILPEGAALPLAQMIPGFQEAVLQMQKGGTYEVFIPSDLGYGDEPQEGSPIPPGSDLYFDMTLVDFMPEEEAQQRYMTMIQMMQQMEAEGAGAEGAEGGEAATAE</sequence>
<dbReference type="PROSITE" id="PS50059">
    <property type="entry name" value="FKBP_PPIASE"/>
    <property type="match status" value="1"/>
</dbReference>
<evidence type="ECO:0000256" key="4">
    <source>
        <dbReference type="ARBA" id="ARBA00023235"/>
    </source>
</evidence>
<feature type="transmembrane region" description="Helical" evidence="7">
    <location>
        <begin position="20"/>
        <end position="39"/>
    </location>
</feature>
<dbReference type="InterPro" id="IPR046357">
    <property type="entry name" value="PPIase_dom_sf"/>
</dbReference>
<dbReference type="EMBL" id="JAEANY010000004">
    <property type="protein sequence ID" value="MBH5323375.1"/>
    <property type="molecule type" value="Genomic_DNA"/>
</dbReference>
<dbReference type="InterPro" id="IPR001179">
    <property type="entry name" value="PPIase_FKBP_dom"/>
</dbReference>
<dbReference type="PANTHER" id="PTHR43811:SF19">
    <property type="entry name" value="39 KDA FK506-BINDING NUCLEAR PROTEIN"/>
    <property type="match status" value="1"/>
</dbReference>
<keyword evidence="3 5" id="KW-0697">Rotamase</keyword>
<gene>
    <name evidence="9" type="ORF">I5L03_12350</name>
</gene>
<evidence type="ECO:0000256" key="2">
    <source>
        <dbReference type="ARBA" id="ARBA00006577"/>
    </source>
</evidence>
<evidence type="ECO:0000259" key="8">
    <source>
        <dbReference type="PROSITE" id="PS50059"/>
    </source>
</evidence>
<comment type="similarity">
    <text evidence="2 6">Belongs to the FKBP-type PPIase family.</text>
</comment>
<evidence type="ECO:0000313" key="10">
    <source>
        <dbReference type="Proteomes" id="UP000602442"/>
    </source>
</evidence>
<dbReference type="GO" id="GO:0016853">
    <property type="term" value="F:isomerase activity"/>
    <property type="evidence" value="ECO:0007669"/>
    <property type="project" value="UniProtKB-KW"/>
</dbReference>
<organism evidence="9 10">
    <name type="scientific">Aurantiacibacter sediminis</name>
    <dbReference type="NCBI Taxonomy" id="2793064"/>
    <lineage>
        <taxon>Bacteria</taxon>
        <taxon>Pseudomonadati</taxon>
        <taxon>Pseudomonadota</taxon>
        <taxon>Alphaproteobacteria</taxon>
        <taxon>Sphingomonadales</taxon>
        <taxon>Erythrobacteraceae</taxon>
        <taxon>Aurantiacibacter</taxon>
    </lineage>
</organism>
<feature type="domain" description="PPIase FKBP-type" evidence="8">
    <location>
        <begin position="59"/>
        <end position="154"/>
    </location>
</feature>
<dbReference type="Proteomes" id="UP000602442">
    <property type="component" value="Unassembled WGS sequence"/>
</dbReference>